<comment type="caution">
    <text evidence="1">The sequence shown here is derived from an EMBL/GenBank/DDBJ whole genome shotgun (WGS) entry which is preliminary data.</text>
</comment>
<dbReference type="EMBL" id="AAMHAO010000012">
    <property type="protein sequence ID" value="EDH2826619.1"/>
    <property type="molecule type" value="Genomic_DNA"/>
</dbReference>
<organism evidence="1">
    <name type="scientific">Salmonella enterica</name>
    <name type="common">Salmonella choleraesuis</name>
    <dbReference type="NCBI Taxonomy" id="28901"/>
    <lineage>
        <taxon>Bacteria</taxon>
        <taxon>Pseudomonadati</taxon>
        <taxon>Pseudomonadota</taxon>
        <taxon>Gammaproteobacteria</taxon>
        <taxon>Enterobacterales</taxon>
        <taxon>Enterobacteriaceae</taxon>
        <taxon>Salmonella</taxon>
    </lineage>
</organism>
<name>A0A633LE65_SALER</name>
<reference evidence="1" key="1">
    <citation type="submission" date="2019-10" db="EMBL/GenBank/DDBJ databases">
        <authorList>
            <consortium name="PulseNet: The National Subtyping Network for Foodborne Disease Surveillance"/>
            <person name="Tarr C.L."/>
            <person name="Trees E."/>
            <person name="Katz L.S."/>
            <person name="Carleton-Romer H.A."/>
            <person name="Stroika S."/>
            <person name="Kucerova Z."/>
            <person name="Roache K.F."/>
            <person name="Sabol A.L."/>
            <person name="Besser J."/>
            <person name="Gerner-Smidt P."/>
        </authorList>
    </citation>
    <scope>NUCLEOTIDE SEQUENCE</scope>
    <source>
        <strain evidence="1">PNUSAS107973</strain>
    </source>
</reference>
<protein>
    <submittedName>
        <fullName evidence="1">Uncharacterized protein</fullName>
    </submittedName>
</protein>
<accession>A0A633LE65</accession>
<gene>
    <name evidence="1" type="ORF">GC738_23220</name>
</gene>
<proteinExistence type="predicted"/>
<evidence type="ECO:0000313" key="1">
    <source>
        <dbReference type="EMBL" id="EDH2826619.1"/>
    </source>
</evidence>
<sequence>MNEPVLLFCRQWALTAALAALLSPAYAVPVIPVYERALLVSLLELYRNSPLILGVSPHEHVTDLYRLQPLLSGRAVMFVAPRFYWTDHSLGVFLGLSGPRFCTPGRLWEPSTRRAEAEQFRRLSAETHAAGYDGEVTPCLPGLTDEQIVAQVNEWLHRRMEEAGISREEIMTLLLLSGLRKGRMPVSALSQYKIRGLCRLGMDRHVINLYRGIIIRPELQVVLS</sequence>
<dbReference type="AlphaFoldDB" id="A0A633LE65"/>